<dbReference type="PATRIC" id="fig|315405.11.peg.2556"/>
<evidence type="ECO:0000256" key="1">
    <source>
        <dbReference type="SAM" id="Phobius"/>
    </source>
</evidence>
<reference evidence="2 3" key="1">
    <citation type="submission" date="2016-01" db="EMBL/GenBank/DDBJ databases">
        <title>Highly variable Streptococcus oralis are common among viridans streptococci isolated from primates.</title>
        <authorList>
            <person name="Denapaite D."/>
            <person name="Rieger M."/>
            <person name="Koendgen S."/>
            <person name="Brueckner R."/>
            <person name="Ochigava I."/>
            <person name="Kappeler P."/>
            <person name="Maetz-Rensing K."/>
            <person name="Leendertz F."/>
            <person name="Hakenbeck R."/>
        </authorList>
    </citation>
    <scope>NUCLEOTIDE SEQUENCE [LARGE SCALE GENOMIC DNA]</scope>
    <source>
        <strain evidence="2 3">DD02</strain>
    </source>
</reference>
<feature type="transmembrane region" description="Helical" evidence="1">
    <location>
        <begin position="12"/>
        <end position="31"/>
    </location>
</feature>
<protein>
    <recommendedName>
        <fullName evidence="4">Type I toxin-antitoxin system Fst family toxin</fullName>
    </recommendedName>
</protein>
<evidence type="ECO:0000313" key="2">
    <source>
        <dbReference type="EMBL" id="KXT63631.1"/>
    </source>
</evidence>
<organism evidence="2 3">
    <name type="scientific">Streptococcus gallolyticus</name>
    <dbReference type="NCBI Taxonomy" id="315405"/>
    <lineage>
        <taxon>Bacteria</taxon>
        <taxon>Bacillati</taxon>
        <taxon>Bacillota</taxon>
        <taxon>Bacilli</taxon>
        <taxon>Lactobacillales</taxon>
        <taxon>Streptococcaceae</taxon>
        <taxon>Streptococcus</taxon>
    </lineage>
</organism>
<name>A0A139MJ92_9STRE</name>
<keyword evidence="1" id="KW-0812">Transmembrane</keyword>
<evidence type="ECO:0008006" key="4">
    <source>
        <dbReference type="Google" id="ProtNLM"/>
    </source>
</evidence>
<sequence length="41" mass="4596">MEVSVLKTFLELVLIPFVVGVATEVVADWLIQHVKDKGDKK</sequence>
<accession>A0A139MJ92</accession>
<keyword evidence="1" id="KW-0472">Membrane</keyword>
<comment type="caution">
    <text evidence="2">The sequence shown here is derived from an EMBL/GenBank/DDBJ whole genome shotgun (WGS) entry which is preliminary data.</text>
</comment>
<dbReference type="AlphaFoldDB" id="A0A139MJ92"/>
<proteinExistence type="predicted"/>
<gene>
    <name evidence="2" type="ORF">SGADD02_02188</name>
</gene>
<keyword evidence="1" id="KW-1133">Transmembrane helix</keyword>
<evidence type="ECO:0000313" key="3">
    <source>
        <dbReference type="Proteomes" id="UP000070198"/>
    </source>
</evidence>
<dbReference type="EMBL" id="LQOF01000454">
    <property type="protein sequence ID" value="KXT63631.1"/>
    <property type="molecule type" value="Genomic_DNA"/>
</dbReference>
<dbReference type="Proteomes" id="UP000070198">
    <property type="component" value="Unassembled WGS sequence"/>
</dbReference>